<proteinExistence type="predicted"/>
<reference evidence="1 2" key="1">
    <citation type="journal article" date="2018" name="Front. Plant Sci.">
        <title>Red Clover (Trifolium pratense) and Zigzag Clover (T. medium) - A Picture of Genomic Similarities and Differences.</title>
        <authorList>
            <person name="Dluhosova J."/>
            <person name="Istvanek J."/>
            <person name="Nedelnik J."/>
            <person name="Repkova J."/>
        </authorList>
    </citation>
    <scope>NUCLEOTIDE SEQUENCE [LARGE SCALE GENOMIC DNA]</scope>
    <source>
        <strain evidence="2">cv. 10/8</strain>
        <tissue evidence="1">Leaf</tissue>
    </source>
</reference>
<sequence length="63" mass="7540">MVKEFYSNLTNPSQKRREVIMRGRSILYSEVNINKYFNIQVEEDMYEATLESLDEDSLTELMQ</sequence>
<evidence type="ECO:0000313" key="2">
    <source>
        <dbReference type="Proteomes" id="UP000265520"/>
    </source>
</evidence>
<keyword evidence="2" id="KW-1185">Reference proteome</keyword>
<dbReference type="Proteomes" id="UP000265520">
    <property type="component" value="Unassembled WGS sequence"/>
</dbReference>
<dbReference type="EMBL" id="LXQA010707199">
    <property type="protein sequence ID" value="MCI67030.1"/>
    <property type="molecule type" value="Genomic_DNA"/>
</dbReference>
<comment type="caution">
    <text evidence="1">The sequence shown here is derived from an EMBL/GenBank/DDBJ whole genome shotgun (WGS) entry which is preliminary data.</text>
</comment>
<name>A0A392U3F2_9FABA</name>
<feature type="non-terminal residue" evidence="1">
    <location>
        <position position="63"/>
    </location>
</feature>
<organism evidence="1 2">
    <name type="scientific">Trifolium medium</name>
    <dbReference type="NCBI Taxonomy" id="97028"/>
    <lineage>
        <taxon>Eukaryota</taxon>
        <taxon>Viridiplantae</taxon>
        <taxon>Streptophyta</taxon>
        <taxon>Embryophyta</taxon>
        <taxon>Tracheophyta</taxon>
        <taxon>Spermatophyta</taxon>
        <taxon>Magnoliopsida</taxon>
        <taxon>eudicotyledons</taxon>
        <taxon>Gunneridae</taxon>
        <taxon>Pentapetalae</taxon>
        <taxon>rosids</taxon>
        <taxon>fabids</taxon>
        <taxon>Fabales</taxon>
        <taxon>Fabaceae</taxon>
        <taxon>Papilionoideae</taxon>
        <taxon>50 kb inversion clade</taxon>
        <taxon>NPAAA clade</taxon>
        <taxon>Hologalegina</taxon>
        <taxon>IRL clade</taxon>
        <taxon>Trifolieae</taxon>
        <taxon>Trifolium</taxon>
    </lineage>
</organism>
<protein>
    <submittedName>
        <fullName evidence="1">Uncharacterized protein</fullName>
    </submittedName>
</protein>
<accession>A0A392U3F2</accession>
<dbReference type="AlphaFoldDB" id="A0A392U3F2"/>
<evidence type="ECO:0000313" key="1">
    <source>
        <dbReference type="EMBL" id="MCI67030.1"/>
    </source>
</evidence>